<dbReference type="Proteomes" id="UP000219565">
    <property type="component" value="Unassembled WGS sequence"/>
</dbReference>
<evidence type="ECO:0000256" key="3">
    <source>
        <dbReference type="ARBA" id="ARBA00023315"/>
    </source>
</evidence>
<organism evidence="5 6">
    <name type="scientific">Nocardia amikacinitolerans</name>
    <dbReference type="NCBI Taxonomy" id="756689"/>
    <lineage>
        <taxon>Bacteria</taxon>
        <taxon>Bacillati</taxon>
        <taxon>Actinomycetota</taxon>
        <taxon>Actinomycetes</taxon>
        <taxon>Mycobacteriales</taxon>
        <taxon>Nocardiaceae</taxon>
        <taxon>Nocardia</taxon>
    </lineage>
</organism>
<keyword evidence="2 5" id="KW-0808">Transferase</keyword>
<dbReference type="PANTHER" id="PTHR18919:SF139">
    <property type="entry name" value="THIOLASE-LIKE PROTEIN TYPE 1 ADDITIONAL C-TERMINAL DOMAIN-CONTAINING PROTEIN"/>
    <property type="match status" value="1"/>
</dbReference>
<dbReference type="Gene3D" id="3.40.47.10">
    <property type="match status" value="1"/>
</dbReference>
<accession>A0A285LRV6</accession>
<sequence>MLPAGMDPRTPVLVGVGQVVHRTGEPGLPGPVELATESLRRAGADSGTGDRLLRAADLVAAVAPVSKPYPDLGALVAAELGAAPKRTMQSVRFGGDAPQRLLNTVAQAIADGQSDIALITGAESVASWNAATRAGTAPGWPEQPEDVAPTEVIGSDKAPNSEMETAAGLWGPVYFYALMETALRGRLGLSEDAHRERIGGLWSRLSAVAAKNPYACLPAEQTVADLVTPSSSNRLVSTPYPKLLVANLSVDLGAGLIVCSAAAADAAGVPRDQWVFPHGGATATDVWFVSERADMSASPAIAAAGRSALGAAGIGIDDVAHVDLYSCFPVAVQVAAEALGLPIDDPARPLSVTGGLTFAGGPGNNYATHSIVTLATRLREDPGSYGLTTALGWYITKHGVGVYSTRPPANLFRAVEAEVPDARRETAPGYTGPATVEAYTVAYRKGPAPEHTDEPEAVVISALNPTGARILVRVSDAETIAAFTDGDPIGASAQITAADQLTLRTERTLR</sequence>
<evidence type="ECO:0000313" key="6">
    <source>
        <dbReference type="Proteomes" id="UP000219565"/>
    </source>
</evidence>
<dbReference type="GO" id="GO:0016746">
    <property type="term" value="F:acyltransferase activity"/>
    <property type="evidence" value="ECO:0007669"/>
    <property type="project" value="UniProtKB-KW"/>
</dbReference>
<proteinExistence type="inferred from homology"/>
<dbReference type="OrthoDB" id="4470569at2"/>
<dbReference type="STRING" id="1379680.GCA_001612615_03865"/>
<protein>
    <submittedName>
        <fullName evidence="5">Acetyl-CoA C-acetyltransferase</fullName>
    </submittedName>
</protein>
<reference evidence="5 6" key="1">
    <citation type="submission" date="2017-09" db="EMBL/GenBank/DDBJ databases">
        <authorList>
            <person name="Ehlers B."/>
            <person name="Leendertz F.H."/>
        </authorList>
    </citation>
    <scope>NUCLEOTIDE SEQUENCE [LARGE SCALE GENOMIC DNA]</scope>
    <source>
        <strain evidence="5 6">DSM 45537</strain>
    </source>
</reference>
<keyword evidence="6" id="KW-1185">Reference proteome</keyword>
<comment type="similarity">
    <text evidence="1">Belongs to the thiolase-like superfamily. Thiolase family.</text>
</comment>
<evidence type="ECO:0000256" key="1">
    <source>
        <dbReference type="ARBA" id="ARBA00010982"/>
    </source>
</evidence>
<evidence type="ECO:0000259" key="4">
    <source>
        <dbReference type="Pfam" id="PF18313"/>
    </source>
</evidence>
<evidence type="ECO:0000256" key="2">
    <source>
        <dbReference type="ARBA" id="ARBA00022679"/>
    </source>
</evidence>
<dbReference type="Gene3D" id="2.40.50.840">
    <property type="match status" value="1"/>
</dbReference>
<dbReference type="EMBL" id="OBEG01000004">
    <property type="protein sequence ID" value="SNY87629.1"/>
    <property type="molecule type" value="Genomic_DNA"/>
</dbReference>
<dbReference type="PANTHER" id="PTHR18919">
    <property type="entry name" value="ACETYL-COA C-ACYLTRANSFERASE"/>
    <property type="match status" value="1"/>
</dbReference>
<gene>
    <name evidence="5" type="ORF">SAMN04244553_4577</name>
</gene>
<feature type="domain" description="Thiolase-like protein type 1 additional C-terminal" evidence="4">
    <location>
        <begin position="425"/>
        <end position="497"/>
    </location>
</feature>
<dbReference type="InterPro" id="IPR040771">
    <property type="entry name" value="TLP1_add_C"/>
</dbReference>
<dbReference type="Pfam" id="PF18313">
    <property type="entry name" value="TLP1_add_C"/>
    <property type="match status" value="1"/>
</dbReference>
<dbReference type="SUPFAM" id="SSF53901">
    <property type="entry name" value="Thiolase-like"/>
    <property type="match status" value="2"/>
</dbReference>
<dbReference type="RefSeq" id="WP_097246537.1">
    <property type="nucleotide sequence ID" value="NZ_OBEG01000004.1"/>
</dbReference>
<dbReference type="AlphaFoldDB" id="A0A285LRV6"/>
<name>A0A285LRV6_9NOCA</name>
<keyword evidence="3" id="KW-0012">Acyltransferase</keyword>
<dbReference type="InterPro" id="IPR016039">
    <property type="entry name" value="Thiolase-like"/>
</dbReference>
<evidence type="ECO:0000313" key="5">
    <source>
        <dbReference type="EMBL" id="SNY87629.1"/>
    </source>
</evidence>